<reference evidence="1 2" key="1">
    <citation type="journal article" date="2012" name="Genome Biol.">
        <title>Sequencing three crocodilian genomes to illuminate the evolution of archosaurs and amniotes.</title>
        <authorList>
            <person name="St John J.A."/>
            <person name="Braun E.L."/>
            <person name="Isberg S.R."/>
            <person name="Miles L.G."/>
            <person name="Chong A.Y."/>
            <person name="Gongora J."/>
            <person name="Dalzell P."/>
            <person name="Moran C."/>
            <person name="Bed'hom B."/>
            <person name="Abzhanov A."/>
            <person name="Burgess S.C."/>
            <person name="Cooksey A.M."/>
            <person name="Castoe T.A."/>
            <person name="Crawford N.G."/>
            <person name="Densmore L.D."/>
            <person name="Drew J.C."/>
            <person name="Edwards S.V."/>
            <person name="Faircloth B.C."/>
            <person name="Fujita M.K."/>
            <person name="Greenwold M.J."/>
            <person name="Hoffmann F.G."/>
            <person name="Howard J.M."/>
            <person name="Iguchi T."/>
            <person name="Janes D.E."/>
            <person name="Khan S.Y."/>
            <person name="Kohno S."/>
            <person name="de Koning A.J."/>
            <person name="Lance S.L."/>
            <person name="McCarthy F.M."/>
            <person name="McCormack J.E."/>
            <person name="Merchant M.E."/>
            <person name="Peterson D.G."/>
            <person name="Pollock D.D."/>
            <person name="Pourmand N."/>
            <person name="Raney B.J."/>
            <person name="Roessler K.A."/>
            <person name="Sanford J.R."/>
            <person name="Sawyer R.H."/>
            <person name="Schmidt C.J."/>
            <person name="Triplett E.W."/>
            <person name="Tuberville T.D."/>
            <person name="Venegas-Anaya M."/>
            <person name="Howard J.T."/>
            <person name="Jarvis E.D."/>
            <person name="Guillette L.J.Jr."/>
            <person name="Glenn T.C."/>
            <person name="Green R.E."/>
            <person name="Ray D.A."/>
        </authorList>
    </citation>
    <scope>NUCLEOTIDE SEQUENCE [LARGE SCALE GENOMIC DNA]</scope>
    <source>
        <strain evidence="1">KSC_2009_1</strain>
    </source>
</reference>
<comment type="caution">
    <text evidence="1">The sequence shown here is derived from an EMBL/GenBank/DDBJ whole genome shotgun (WGS) entry which is preliminary data.</text>
</comment>
<protein>
    <submittedName>
        <fullName evidence="1">Uncharacterized protein</fullName>
    </submittedName>
</protein>
<name>A0A151NZG9_ALLMI</name>
<dbReference type="Proteomes" id="UP000050525">
    <property type="component" value="Unassembled WGS sequence"/>
</dbReference>
<keyword evidence="2" id="KW-1185">Reference proteome</keyword>
<accession>A0A151NZG9</accession>
<evidence type="ECO:0000313" key="1">
    <source>
        <dbReference type="EMBL" id="KYO42277.1"/>
    </source>
</evidence>
<dbReference type="EMBL" id="AKHW03001467">
    <property type="protein sequence ID" value="KYO42277.1"/>
    <property type="molecule type" value="Genomic_DNA"/>
</dbReference>
<gene>
    <name evidence="1" type="ORF">Y1Q_0022148</name>
</gene>
<evidence type="ECO:0000313" key="2">
    <source>
        <dbReference type="Proteomes" id="UP000050525"/>
    </source>
</evidence>
<dbReference type="AlphaFoldDB" id="A0A151NZG9"/>
<sequence length="128" mass="14079">MLVLVGHSCVSYEMLYSNYRLNSMNKSGLLNFPLSLSRHATPLQVQGHSRQMEHLLWKHGSCGILLSLGIAVASLPGSASPLESGTHRRPKIGFHSKAQLLLISSAKFRSQIHTAHNNTEIILLLNKA</sequence>
<organism evidence="1 2">
    <name type="scientific">Alligator mississippiensis</name>
    <name type="common">American alligator</name>
    <dbReference type="NCBI Taxonomy" id="8496"/>
    <lineage>
        <taxon>Eukaryota</taxon>
        <taxon>Metazoa</taxon>
        <taxon>Chordata</taxon>
        <taxon>Craniata</taxon>
        <taxon>Vertebrata</taxon>
        <taxon>Euteleostomi</taxon>
        <taxon>Archelosauria</taxon>
        <taxon>Archosauria</taxon>
        <taxon>Crocodylia</taxon>
        <taxon>Alligatoridae</taxon>
        <taxon>Alligatorinae</taxon>
        <taxon>Alligator</taxon>
    </lineage>
</organism>
<proteinExistence type="predicted"/>